<dbReference type="InterPro" id="IPR012910">
    <property type="entry name" value="Plug_dom"/>
</dbReference>
<dbReference type="InterPro" id="IPR000531">
    <property type="entry name" value="Beta-barrel_TonB"/>
</dbReference>
<dbReference type="InterPro" id="IPR036942">
    <property type="entry name" value="Beta-barrel_TonB_sf"/>
</dbReference>
<evidence type="ECO:0000256" key="7">
    <source>
        <dbReference type="ARBA" id="ARBA00023237"/>
    </source>
</evidence>
<comment type="caution">
    <text evidence="13">The sequence shown here is derived from an EMBL/GenBank/DDBJ whole genome shotgun (WGS) entry which is preliminary data.</text>
</comment>
<gene>
    <name evidence="13" type="ORF">OC25_10805</name>
</gene>
<comment type="subcellular location">
    <subcellularLocation>
        <location evidence="1 8">Cell outer membrane</location>
        <topology evidence="1 8">Multi-pass membrane protein</topology>
    </subcellularLocation>
</comment>
<keyword evidence="5 9" id="KW-0798">TonB box</keyword>
<dbReference type="Pfam" id="PF07715">
    <property type="entry name" value="Plug"/>
    <property type="match status" value="1"/>
</dbReference>
<dbReference type="InterPro" id="IPR023997">
    <property type="entry name" value="TonB-dep_OMP_SusC/RagA_CS"/>
</dbReference>
<evidence type="ECO:0000256" key="5">
    <source>
        <dbReference type="ARBA" id="ARBA00023077"/>
    </source>
</evidence>
<evidence type="ECO:0000259" key="12">
    <source>
        <dbReference type="Pfam" id="PF07715"/>
    </source>
</evidence>
<feature type="domain" description="TonB-dependent receptor-like beta-barrel" evidence="11">
    <location>
        <begin position="399"/>
        <end position="1000"/>
    </location>
</feature>
<dbReference type="AlphaFoldDB" id="A0A0C1D9L8"/>
<dbReference type="InterPro" id="IPR037066">
    <property type="entry name" value="Plug_dom_sf"/>
</dbReference>
<dbReference type="RefSeq" id="WP_039475618.1">
    <property type="nucleotide sequence ID" value="NZ_JSYN01000011.1"/>
</dbReference>
<protein>
    <submittedName>
        <fullName evidence="13">TonB-dependent receptor</fullName>
    </submittedName>
</protein>
<dbReference type="Proteomes" id="UP000031246">
    <property type="component" value="Unassembled WGS sequence"/>
</dbReference>
<dbReference type="Gene3D" id="2.170.130.10">
    <property type="entry name" value="TonB-dependent receptor, plug domain"/>
    <property type="match status" value="1"/>
</dbReference>
<reference evidence="13 14" key="1">
    <citation type="submission" date="2014-10" db="EMBL/GenBank/DDBJ databases">
        <title>Pedobacter Kyungheensis.</title>
        <authorList>
            <person name="Anderson B.M."/>
            <person name="Newman J.D."/>
        </authorList>
    </citation>
    <scope>NUCLEOTIDE SEQUENCE [LARGE SCALE GENOMIC DNA]</scope>
    <source>
        <strain evidence="13 14">KACC 16221</strain>
    </source>
</reference>
<evidence type="ECO:0000256" key="6">
    <source>
        <dbReference type="ARBA" id="ARBA00023136"/>
    </source>
</evidence>
<dbReference type="NCBIfam" id="TIGR04056">
    <property type="entry name" value="OMP_RagA_SusC"/>
    <property type="match status" value="1"/>
</dbReference>
<evidence type="ECO:0000256" key="9">
    <source>
        <dbReference type="RuleBase" id="RU003357"/>
    </source>
</evidence>
<evidence type="ECO:0000256" key="4">
    <source>
        <dbReference type="ARBA" id="ARBA00022692"/>
    </source>
</evidence>
<dbReference type="Pfam" id="PF13715">
    <property type="entry name" value="CarbopepD_reg_2"/>
    <property type="match status" value="1"/>
</dbReference>
<evidence type="ECO:0000256" key="8">
    <source>
        <dbReference type="PROSITE-ProRule" id="PRU01360"/>
    </source>
</evidence>
<feature type="signal peptide" evidence="10">
    <location>
        <begin position="1"/>
        <end position="22"/>
    </location>
</feature>
<dbReference type="Gene3D" id="2.60.40.1120">
    <property type="entry name" value="Carboxypeptidase-like, regulatory domain"/>
    <property type="match status" value="1"/>
</dbReference>
<dbReference type="PROSITE" id="PS52016">
    <property type="entry name" value="TONB_DEPENDENT_REC_3"/>
    <property type="match status" value="1"/>
</dbReference>
<feature type="chain" id="PRO_5002129862" evidence="10">
    <location>
        <begin position="23"/>
        <end position="1044"/>
    </location>
</feature>
<keyword evidence="13" id="KW-0675">Receptor</keyword>
<evidence type="ECO:0000313" key="13">
    <source>
        <dbReference type="EMBL" id="KIA94081.1"/>
    </source>
</evidence>
<evidence type="ECO:0000256" key="10">
    <source>
        <dbReference type="SAM" id="SignalP"/>
    </source>
</evidence>
<evidence type="ECO:0000259" key="11">
    <source>
        <dbReference type="Pfam" id="PF00593"/>
    </source>
</evidence>
<dbReference type="InterPro" id="IPR023996">
    <property type="entry name" value="TonB-dep_OMP_SusC/RagA"/>
</dbReference>
<keyword evidence="10" id="KW-0732">Signal</keyword>
<dbReference type="EMBL" id="JSYN01000011">
    <property type="protein sequence ID" value="KIA94081.1"/>
    <property type="molecule type" value="Genomic_DNA"/>
</dbReference>
<dbReference type="InterPro" id="IPR008969">
    <property type="entry name" value="CarboxyPept-like_regulatory"/>
</dbReference>
<name>A0A0C1D9L8_9SPHI</name>
<evidence type="ECO:0000313" key="14">
    <source>
        <dbReference type="Proteomes" id="UP000031246"/>
    </source>
</evidence>
<accession>A0A0C1D9L8</accession>
<dbReference type="NCBIfam" id="TIGR04057">
    <property type="entry name" value="SusC_RagA_signa"/>
    <property type="match status" value="1"/>
</dbReference>
<dbReference type="SUPFAM" id="SSF56935">
    <property type="entry name" value="Porins"/>
    <property type="match status" value="1"/>
</dbReference>
<dbReference type="Pfam" id="PF00593">
    <property type="entry name" value="TonB_dep_Rec_b-barrel"/>
    <property type="match status" value="1"/>
</dbReference>
<feature type="domain" description="TonB-dependent receptor plug" evidence="12">
    <location>
        <begin position="121"/>
        <end position="249"/>
    </location>
</feature>
<organism evidence="13 14">
    <name type="scientific">Pedobacter kyungheensis</name>
    <dbReference type="NCBI Taxonomy" id="1069985"/>
    <lineage>
        <taxon>Bacteria</taxon>
        <taxon>Pseudomonadati</taxon>
        <taxon>Bacteroidota</taxon>
        <taxon>Sphingobacteriia</taxon>
        <taxon>Sphingobacteriales</taxon>
        <taxon>Sphingobacteriaceae</taxon>
        <taxon>Pedobacter</taxon>
    </lineage>
</organism>
<evidence type="ECO:0000256" key="2">
    <source>
        <dbReference type="ARBA" id="ARBA00022448"/>
    </source>
</evidence>
<dbReference type="SUPFAM" id="SSF49464">
    <property type="entry name" value="Carboxypeptidase regulatory domain-like"/>
    <property type="match status" value="1"/>
</dbReference>
<dbReference type="Gene3D" id="2.40.170.20">
    <property type="entry name" value="TonB-dependent receptor, beta-barrel domain"/>
    <property type="match status" value="1"/>
</dbReference>
<keyword evidence="6 8" id="KW-0472">Membrane</keyword>
<keyword evidence="14" id="KW-1185">Reference proteome</keyword>
<dbReference type="GO" id="GO:0009279">
    <property type="term" value="C:cell outer membrane"/>
    <property type="evidence" value="ECO:0007669"/>
    <property type="project" value="UniProtKB-SubCell"/>
</dbReference>
<proteinExistence type="inferred from homology"/>
<comment type="similarity">
    <text evidence="8 9">Belongs to the TonB-dependent receptor family.</text>
</comment>
<evidence type="ECO:0000256" key="1">
    <source>
        <dbReference type="ARBA" id="ARBA00004571"/>
    </source>
</evidence>
<keyword evidence="7 8" id="KW-0998">Cell outer membrane</keyword>
<sequence length="1044" mass="113628">MRKTFTSIFFLCILLLGLSSMAQVKTITGKITSSDDGGPLPGASIKIKGTSTGTSSNSDGSFTIKAPASSSILVISLIGYKTQEITVGNKTTINATLVPDAQELQEVTISTALGITRQAKSLGYAAQSVGGSDLNYNHQPNLLNALQGKIAGATISSTGGGPGQGANIRIRGVNSIDPNISGDPLYVIDGVQIDNSTSTVGANPDGTAFGARGVTNRASDINPEDIETINILKGGAATALYGLRGANGVVVITTKRGKQNGVTVNLNSSYGFDEVLKSPDVQTEYTQGVLGVYTNPPGGIGPAWGPTIAEAKLIDPTHPDQLFNNYDQAFGTGQQIKNSVSVAGGGDVVKFFSSVSQLYQKGMMPNTDNKNFSGRLNTDFTISPKFKASVNMNFTNSGGYTYSADRFGESLAYWSPRYDVSDYQNADGSQKYIGTNNPIWGTANNRFKGDVNRFIGGLSLAYDPAKWLNFSYRLGFDTYNDNRVRTARGPMYATEAMYDNAQGYYGEYNTKFRTINSTFVATLTTKLTDDLTGTLRLGQELYDRKIKEVGTLGSILGVYDFFNLANAGVLTPSQSSRQKRLVGYFGEATFDYKNYLFLTITGRNDITSTLPKASRSFFYPSASLSYVFSDQFKLPEVISQAKLRLSYARIGKDASEYSTFTGYTPYTPLPTGTGGLTIAPNLGNPDLRPEFTNTYEAGLEMSFFKNRLGFDFTYYYSLSQDQIIQTQISSAVGYVTKSINAGDIRNRGVELVINGKPIVSKDFRWDVNLNLSANRNKVLTMPNGITEIVYGAARGYGNAGVTMKLIEGQPYGNIYGSYFNRYYGSQTEDPIVLDKNLPLLIGANGFPSISGGKQKLLGNSQPNYIVGLGNTFRYKDFSLNILFDARLGFEKYNWLEDFYSAFGLPDYTADRRTTKVFDGVLANGQPNTKPVYMGQRFGPDGVDYGEGYYRIYYRNVSEPFVSDASWVRLRSASLTYNVPQNWLPAKAIKNASLSVTGNNLWLWTKYYGVDPESSSFDAGSNNDGSAGFTYPSARTIMFTLNVGF</sequence>
<dbReference type="InterPro" id="IPR039426">
    <property type="entry name" value="TonB-dep_rcpt-like"/>
</dbReference>
<keyword evidence="4 8" id="KW-0812">Transmembrane</keyword>
<keyword evidence="3 8" id="KW-1134">Transmembrane beta strand</keyword>
<keyword evidence="2 8" id="KW-0813">Transport</keyword>
<evidence type="ECO:0000256" key="3">
    <source>
        <dbReference type="ARBA" id="ARBA00022452"/>
    </source>
</evidence>